<name>A0A520M9K9_9GAMM</name>
<evidence type="ECO:0000256" key="1">
    <source>
        <dbReference type="ARBA" id="ARBA00022999"/>
    </source>
</evidence>
<protein>
    <submittedName>
        <fullName evidence="3">DUF5011 domain-containing protein</fullName>
    </submittedName>
</protein>
<dbReference type="InterPro" id="IPR032179">
    <property type="entry name" value="Cry22Aa_Ig-like"/>
</dbReference>
<dbReference type="GO" id="GO:0001784">
    <property type="term" value="F:phosphotyrosine residue binding"/>
    <property type="evidence" value="ECO:0007669"/>
    <property type="project" value="TreeGrafter"/>
</dbReference>
<dbReference type="Pfam" id="PF16403">
    <property type="entry name" value="Bact_surface_Ig-like"/>
    <property type="match status" value="2"/>
</dbReference>
<dbReference type="Proteomes" id="UP000315889">
    <property type="component" value="Unassembled WGS sequence"/>
</dbReference>
<evidence type="ECO:0000313" key="4">
    <source>
        <dbReference type="Proteomes" id="UP000315889"/>
    </source>
</evidence>
<dbReference type="Gene3D" id="2.60.40.420">
    <property type="entry name" value="Cupredoxins - blue copper proteins"/>
    <property type="match status" value="1"/>
</dbReference>
<accession>A0A520M9K9</accession>
<dbReference type="PANTHER" id="PTHR15127:SF32">
    <property type="entry name" value="HEAVYWEIGHT, ISOFORM A"/>
    <property type="match status" value="1"/>
</dbReference>
<gene>
    <name evidence="3" type="ORF">EVB03_10235</name>
</gene>
<keyword evidence="1" id="KW-0727">SH2 domain</keyword>
<dbReference type="AlphaFoldDB" id="A0A520M9K9"/>
<dbReference type="InterPro" id="IPR008972">
    <property type="entry name" value="Cupredoxin"/>
</dbReference>
<dbReference type="PANTHER" id="PTHR15127">
    <property type="entry name" value="HEAVYWEIGHT, ISOFORM A"/>
    <property type="match status" value="1"/>
</dbReference>
<dbReference type="InterPro" id="IPR013783">
    <property type="entry name" value="Ig-like_fold"/>
</dbReference>
<evidence type="ECO:0000259" key="2">
    <source>
        <dbReference type="Pfam" id="PF16403"/>
    </source>
</evidence>
<dbReference type="EMBL" id="SHBP01000034">
    <property type="protein sequence ID" value="RZO17871.1"/>
    <property type="molecule type" value="Genomic_DNA"/>
</dbReference>
<evidence type="ECO:0000313" key="3">
    <source>
        <dbReference type="EMBL" id="RZO17871.1"/>
    </source>
</evidence>
<dbReference type="Gene3D" id="2.60.40.10">
    <property type="entry name" value="Immunoglobulins"/>
    <property type="match status" value="2"/>
</dbReference>
<feature type="domain" description="Pesticidal crystal protein Cry22Aa Ig-like" evidence="2">
    <location>
        <begin position="208"/>
        <end position="277"/>
    </location>
</feature>
<reference evidence="3 4" key="1">
    <citation type="submission" date="2019-02" db="EMBL/GenBank/DDBJ databases">
        <title>Prokaryotic population dynamics and viral predation in marine succession experiment using metagenomics: the confinement effect.</title>
        <authorList>
            <person name="Haro-Moreno J.M."/>
            <person name="Rodriguez-Valera F."/>
            <person name="Lopez-Perez M."/>
        </authorList>
    </citation>
    <scope>NUCLEOTIDE SEQUENCE [LARGE SCALE GENOMIC DNA]</scope>
    <source>
        <strain evidence="3">MED-G170</strain>
    </source>
</reference>
<comment type="caution">
    <text evidence="3">The sequence shown here is derived from an EMBL/GenBank/DDBJ whole genome shotgun (WGS) entry which is preliminary data.</text>
</comment>
<dbReference type="InterPro" id="IPR051846">
    <property type="entry name" value="SH2_domain_adapters"/>
</dbReference>
<feature type="domain" description="Pesticidal crystal protein Cry22Aa Ig-like" evidence="2">
    <location>
        <begin position="130"/>
        <end position="200"/>
    </location>
</feature>
<proteinExistence type="predicted"/>
<dbReference type="SUPFAM" id="SSF49503">
    <property type="entry name" value="Cupredoxins"/>
    <property type="match status" value="1"/>
</dbReference>
<organism evidence="3 4">
    <name type="scientific">SAR92 clade bacterium</name>
    <dbReference type="NCBI Taxonomy" id="2315479"/>
    <lineage>
        <taxon>Bacteria</taxon>
        <taxon>Pseudomonadati</taxon>
        <taxon>Pseudomonadota</taxon>
        <taxon>Gammaproteobacteria</taxon>
        <taxon>Cellvibrionales</taxon>
        <taxon>Porticoccaceae</taxon>
        <taxon>SAR92 clade</taxon>
    </lineage>
</organism>
<sequence length="382" mass="39580">MEASTSSSSINWDIDDNGQADALTDGLLFLRYAFGLNGDFLLNGLISSDSVITSSAEIEAELAAVYASSGDIDGNGSVDALTDGLLLLRYLFGLTGTNLINGVVGDGATKTQSAALESYMSGLMPQAPYIKLNGSALVSHEQATVYNDAGATATDVTDGSVEVVKSGTVDASEAGNYIISYSATDSEGNISRILTRSVTVADTTAPTITLIGESAVELELDASYEDAGATATDTVDGAVEVVTTGSVDTSAAGTYSLTYTATDSVGNIATTTRVVTVEEPRIETINVSATNNGGWAYIIDGVSKPDLTLKIGTTYTFKYPSSHPLRFSVVSDGIHNGGAEYTQGVDTSVAGQITITVTSSTAKTLYYYCRLHARQGGKITVN</sequence>